<evidence type="ECO:0000313" key="2">
    <source>
        <dbReference type="EMBL" id="BAT95996.1"/>
    </source>
</evidence>
<feature type="non-terminal residue" evidence="2">
    <location>
        <position position="88"/>
    </location>
</feature>
<proteinExistence type="predicted"/>
<name>A0A0S3ST40_PHAAN</name>
<feature type="region of interest" description="Disordered" evidence="1">
    <location>
        <begin position="1"/>
        <end position="88"/>
    </location>
</feature>
<accession>A0A0S3ST40</accession>
<keyword evidence="3" id="KW-1185">Reference proteome</keyword>
<dbReference type="AlphaFoldDB" id="A0A0S3ST40"/>
<feature type="compositionally biased region" description="Polar residues" evidence="1">
    <location>
        <begin position="15"/>
        <end position="25"/>
    </location>
</feature>
<feature type="compositionally biased region" description="Polar residues" evidence="1">
    <location>
        <begin position="58"/>
        <end position="88"/>
    </location>
</feature>
<reference evidence="2 3" key="1">
    <citation type="journal article" date="2015" name="Sci. Rep.">
        <title>The power of single molecule real-time sequencing technology in the de novo assembly of a eukaryotic genome.</title>
        <authorList>
            <person name="Sakai H."/>
            <person name="Naito K."/>
            <person name="Ogiso-Tanaka E."/>
            <person name="Takahashi Y."/>
            <person name="Iseki K."/>
            <person name="Muto C."/>
            <person name="Satou K."/>
            <person name="Teruya K."/>
            <person name="Shiroma A."/>
            <person name="Shimoji M."/>
            <person name="Hirano T."/>
            <person name="Itoh T."/>
            <person name="Kaga A."/>
            <person name="Tomooka N."/>
        </authorList>
    </citation>
    <scope>NUCLEOTIDE SEQUENCE [LARGE SCALE GENOMIC DNA]</scope>
    <source>
        <strain evidence="3">cv. Shumari</strain>
    </source>
</reference>
<gene>
    <name evidence="2" type="primary">Vigan.08G285700</name>
    <name evidence="2" type="ORF">VIGAN_08285700</name>
</gene>
<evidence type="ECO:0000313" key="3">
    <source>
        <dbReference type="Proteomes" id="UP000291084"/>
    </source>
</evidence>
<protein>
    <submittedName>
        <fullName evidence="2">Uncharacterized protein</fullName>
    </submittedName>
</protein>
<organism evidence="2 3">
    <name type="scientific">Vigna angularis var. angularis</name>
    <dbReference type="NCBI Taxonomy" id="157739"/>
    <lineage>
        <taxon>Eukaryota</taxon>
        <taxon>Viridiplantae</taxon>
        <taxon>Streptophyta</taxon>
        <taxon>Embryophyta</taxon>
        <taxon>Tracheophyta</taxon>
        <taxon>Spermatophyta</taxon>
        <taxon>Magnoliopsida</taxon>
        <taxon>eudicotyledons</taxon>
        <taxon>Gunneridae</taxon>
        <taxon>Pentapetalae</taxon>
        <taxon>rosids</taxon>
        <taxon>fabids</taxon>
        <taxon>Fabales</taxon>
        <taxon>Fabaceae</taxon>
        <taxon>Papilionoideae</taxon>
        <taxon>50 kb inversion clade</taxon>
        <taxon>NPAAA clade</taxon>
        <taxon>indigoferoid/millettioid clade</taxon>
        <taxon>Phaseoleae</taxon>
        <taxon>Vigna</taxon>
    </lineage>
</organism>
<sequence>MSKSDPHSSPPVPPTQTEGVSNPTEDTSKKKIDNSSTSPSIQADKSPSTSKVAKDSKPLNSSSTTQEDPSTSNPKVNTKVVNNSNISL</sequence>
<dbReference type="Proteomes" id="UP000291084">
    <property type="component" value="Chromosome 8"/>
</dbReference>
<feature type="compositionally biased region" description="Polar residues" evidence="1">
    <location>
        <begin position="34"/>
        <end position="51"/>
    </location>
</feature>
<dbReference type="EMBL" id="AP015041">
    <property type="protein sequence ID" value="BAT95996.1"/>
    <property type="molecule type" value="Genomic_DNA"/>
</dbReference>
<evidence type="ECO:0000256" key="1">
    <source>
        <dbReference type="SAM" id="MobiDB-lite"/>
    </source>
</evidence>